<feature type="region of interest" description="Disordered" evidence="1">
    <location>
        <begin position="1"/>
        <end position="27"/>
    </location>
</feature>
<protein>
    <recommendedName>
        <fullName evidence="3">SRR1-like domain-containing protein</fullName>
    </recommendedName>
</protein>
<dbReference type="OrthoDB" id="5318346at2759"/>
<evidence type="ECO:0000256" key="2">
    <source>
        <dbReference type="SAM" id="Phobius"/>
    </source>
</evidence>
<keyword evidence="2" id="KW-0472">Membrane</keyword>
<evidence type="ECO:0000256" key="1">
    <source>
        <dbReference type="SAM" id="MobiDB-lite"/>
    </source>
</evidence>
<dbReference type="HOGENOM" id="CLU_994134_0_0_1"/>
<dbReference type="RefSeq" id="XP_016216773.1">
    <property type="nucleotide sequence ID" value="XM_016355637.1"/>
</dbReference>
<keyword evidence="5" id="KW-1185">Reference proteome</keyword>
<keyword evidence="2" id="KW-1133">Transmembrane helix</keyword>
<dbReference type="Pfam" id="PF07985">
    <property type="entry name" value="SRR1"/>
    <property type="match status" value="1"/>
</dbReference>
<dbReference type="InParanoid" id="A0A0D2B6P1"/>
<accession>A0A0D2B6P1</accession>
<dbReference type="GeneID" id="27310547"/>
<dbReference type="InterPro" id="IPR012942">
    <property type="entry name" value="SRR1-like"/>
</dbReference>
<proteinExistence type="predicted"/>
<feature type="domain" description="SRR1-like" evidence="3">
    <location>
        <begin position="56"/>
        <end position="213"/>
    </location>
</feature>
<dbReference type="EMBL" id="KN847534">
    <property type="protein sequence ID" value="KIW06904.1"/>
    <property type="molecule type" value="Genomic_DNA"/>
</dbReference>
<dbReference type="VEuPathDB" id="FungiDB:PV09_02574"/>
<feature type="transmembrane region" description="Helical" evidence="2">
    <location>
        <begin position="93"/>
        <end position="115"/>
    </location>
</feature>
<evidence type="ECO:0000313" key="5">
    <source>
        <dbReference type="Proteomes" id="UP000053259"/>
    </source>
</evidence>
<gene>
    <name evidence="4" type="ORF">PV09_02574</name>
</gene>
<evidence type="ECO:0000313" key="4">
    <source>
        <dbReference type="EMBL" id="KIW06904.1"/>
    </source>
</evidence>
<sequence length="249" mass="28329">MPRRTMNDSDDVPSPSSRTSRKDKTRLASKELQQLLTSFDEIRSKYETSEISRSIEKLLKNVSKTTGPPTRVLSLGLGSFGPIKSRTRRLKQLAIFLGIATTLQWITNAPIALFAQDPTFSRFDEAFLATFGIAVVRTPSGSELGEAEHLVDESTLIYSPFLTLEAYQSLLLRSVRCVKYLVGDDFNSLLLKWPKHSAERDQVEKLIKMSISRSRRREIRGDGFWNEEDKTFPMAMYSFENRLQKIAKA</sequence>
<name>A0A0D2B6P1_9PEZI</name>
<organism evidence="4 5">
    <name type="scientific">Verruconis gallopava</name>
    <dbReference type="NCBI Taxonomy" id="253628"/>
    <lineage>
        <taxon>Eukaryota</taxon>
        <taxon>Fungi</taxon>
        <taxon>Dikarya</taxon>
        <taxon>Ascomycota</taxon>
        <taxon>Pezizomycotina</taxon>
        <taxon>Dothideomycetes</taxon>
        <taxon>Pleosporomycetidae</taxon>
        <taxon>Venturiales</taxon>
        <taxon>Sympoventuriaceae</taxon>
        <taxon>Verruconis</taxon>
    </lineage>
</organism>
<keyword evidence="2" id="KW-0812">Transmembrane</keyword>
<dbReference type="PANTHER" id="PTHR42080:SF1">
    <property type="entry name" value="SRR1-LIKE DOMAIN-CONTAINING PROTEIN"/>
    <property type="match status" value="1"/>
</dbReference>
<evidence type="ECO:0000259" key="3">
    <source>
        <dbReference type="Pfam" id="PF07985"/>
    </source>
</evidence>
<dbReference type="PANTHER" id="PTHR42080">
    <property type="entry name" value="SRR1 DOMAIN-CONTAINING PROTEIN"/>
    <property type="match status" value="1"/>
</dbReference>
<dbReference type="Proteomes" id="UP000053259">
    <property type="component" value="Unassembled WGS sequence"/>
</dbReference>
<dbReference type="AlphaFoldDB" id="A0A0D2B6P1"/>
<reference evidence="4 5" key="1">
    <citation type="submission" date="2015-01" db="EMBL/GenBank/DDBJ databases">
        <title>The Genome Sequence of Ochroconis gallopava CBS43764.</title>
        <authorList>
            <consortium name="The Broad Institute Genomics Platform"/>
            <person name="Cuomo C."/>
            <person name="de Hoog S."/>
            <person name="Gorbushina A."/>
            <person name="Stielow B."/>
            <person name="Teixiera M."/>
            <person name="Abouelleil A."/>
            <person name="Chapman S.B."/>
            <person name="Priest M."/>
            <person name="Young S.K."/>
            <person name="Wortman J."/>
            <person name="Nusbaum C."/>
            <person name="Birren B."/>
        </authorList>
    </citation>
    <scope>NUCLEOTIDE SEQUENCE [LARGE SCALE GENOMIC DNA]</scope>
    <source>
        <strain evidence="4 5">CBS 43764</strain>
    </source>
</reference>